<dbReference type="AlphaFoldDB" id="A0A3D9ZIU9"/>
<dbReference type="Pfam" id="PF01872">
    <property type="entry name" value="RibD_C"/>
    <property type="match status" value="1"/>
</dbReference>
<keyword evidence="3" id="KW-1185">Reference proteome</keyword>
<dbReference type="Proteomes" id="UP000256913">
    <property type="component" value="Unassembled WGS sequence"/>
</dbReference>
<feature type="domain" description="Bacterial bifunctional deaminase-reductase C-terminal" evidence="1">
    <location>
        <begin position="4"/>
        <end position="171"/>
    </location>
</feature>
<protein>
    <submittedName>
        <fullName evidence="2">Dihydrofolate reductase</fullName>
    </submittedName>
</protein>
<organism evidence="2 3">
    <name type="scientific">Asanoa ferruginea</name>
    <dbReference type="NCBI Taxonomy" id="53367"/>
    <lineage>
        <taxon>Bacteria</taxon>
        <taxon>Bacillati</taxon>
        <taxon>Actinomycetota</taxon>
        <taxon>Actinomycetes</taxon>
        <taxon>Micromonosporales</taxon>
        <taxon>Micromonosporaceae</taxon>
        <taxon>Asanoa</taxon>
    </lineage>
</organism>
<dbReference type="GO" id="GO:0008703">
    <property type="term" value="F:5-amino-6-(5-phosphoribosylamino)uracil reductase activity"/>
    <property type="evidence" value="ECO:0007669"/>
    <property type="project" value="InterPro"/>
</dbReference>
<evidence type="ECO:0000313" key="2">
    <source>
        <dbReference type="EMBL" id="REF97356.1"/>
    </source>
</evidence>
<evidence type="ECO:0000313" key="3">
    <source>
        <dbReference type="Proteomes" id="UP000256913"/>
    </source>
</evidence>
<proteinExistence type="predicted"/>
<name>A0A3D9ZIU9_9ACTN</name>
<dbReference type="GO" id="GO:0009231">
    <property type="term" value="P:riboflavin biosynthetic process"/>
    <property type="evidence" value="ECO:0007669"/>
    <property type="project" value="InterPro"/>
</dbReference>
<reference evidence="2 3" key="1">
    <citation type="submission" date="2018-08" db="EMBL/GenBank/DDBJ databases">
        <title>Sequencing the genomes of 1000 actinobacteria strains.</title>
        <authorList>
            <person name="Klenk H.-P."/>
        </authorList>
    </citation>
    <scope>NUCLEOTIDE SEQUENCE [LARGE SCALE GENOMIC DNA]</scope>
    <source>
        <strain evidence="2 3">DSM 44099</strain>
    </source>
</reference>
<dbReference type="SUPFAM" id="SSF53597">
    <property type="entry name" value="Dihydrofolate reductase-like"/>
    <property type="match status" value="1"/>
</dbReference>
<dbReference type="EMBL" id="QUMQ01000001">
    <property type="protein sequence ID" value="REF97356.1"/>
    <property type="molecule type" value="Genomic_DNA"/>
</dbReference>
<sequence length="179" mass="19121">MREITVAEFISVDGVVEAPEKWHFPWLDEEMMTAMWSEPADTLLLGRVTYESFAGAFAGMPADDPVAAKMNRPEKVVVSRSLSSLSWVNSRLLPPGDVATEVASLKAGPGGPITITGSITLSRTLLAAGLVDRLILLVHPIVVGSGERFFADGGPRVPLKLSKCDVFSSGVTHQIYAVG</sequence>
<dbReference type="InterPro" id="IPR024072">
    <property type="entry name" value="DHFR-like_dom_sf"/>
</dbReference>
<dbReference type="RefSeq" id="WP_116068796.1">
    <property type="nucleotide sequence ID" value="NZ_BONB01000045.1"/>
</dbReference>
<evidence type="ECO:0000259" key="1">
    <source>
        <dbReference type="Pfam" id="PF01872"/>
    </source>
</evidence>
<comment type="caution">
    <text evidence="2">The sequence shown here is derived from an EMBL/GenBank/DDBJ whole genome shotgun (WGS) entry which is preliminary data.</text>
</comment>
<dbReference type="PANTHER" id="PTHR38011">
    <property type="entry name" value="DIHYDROFOLATE REDUCTASE FAMILY PROTEIN (AFU_ORTHOLOGUE AFUA_8G06820)"/>
    <property type="match status" value="1"/>
</dbReference>
<dbReference type="InterPro" id="IPR050765">
    <property type="entry name" value="Riboflavin_Biosynth_HTPR"/>
</dbReference>
<dbReference type="InterPro" id="IPR002734">
    <property type="entry name" value="RibDG_C"/>
</dbReference>
<gene>
    <name evidence="2" type="ORF">DFJ67_3353</name>
</gene>
<dbReference type="PANTHER" id="PTHR38011:SF11">
    <property type="entry name" value="2,5-DIAMINO-6-RIBOSYLAMINO-4(3H)-PYRIMIDINONE 5'-PHOSPHATE REDUCTASE"/>
    <property type="match status" value="1"/>
</dbReference>
<dbReference type="OrthoDB" id="3471694at2"/>
<dbReference type="Gene3D" id="3.40.430.10">
    <property type="entry name" value="Dihydrofolate Reductase, subunit A"/>
    <property type="match status" value="1"/>
</dbReference>
<accession>A0A3D9ZIU9</accession>